<dbReference type="EC" id="2.7.13.3" evidence="3"/>
<dbReference type="PRINTS" id="PR00344">
    <property type="entry name" value="BCTRLSENSOR"/>
</dbReference>
<dbReference type="PROSITE" id="PS50109">
    <property type="entry name" value="HIS_KIN"/>
    <property type="match status" value="1"/>
</dbReference>
<keyword evidence="5" id="KW-0808">Transferase</keyword>
<protein>
    <recommendedName>
        <fullName evidence="3">histidine kinase</fullName>
        <ecNumber evidence="3">2.7.13.3</ecNumber>
    </recommendedName>
</protein>
<dbReference type="InterPro" id="IPR003660">
    <property type="entry name" value="HAMP_dom"/>
</dbReference>
<feature type="domain" description="HAMP" evidence="15">
    <location>
        <begin position="252"/>
        <end position="303"/>
    </location>
</feature>
<keyword evidence="8 16" id="KW-0418">Kinase</keyword>
<evidence type="ECO:0000256" key="11">
    <source>
        <dbReference type="ARBA" id="ARBA00023012"/>
    </source>
</evidence>
<evidence type="ECO:0000313" key="16">
    <source>
        <dbReference type="EMBL" id="GIU42617.1"/>
    </source>
</evidence>
<dbReference type="RefSeq" id="WP_119977822.1">
    <property type="nucleotide sequence ID" value="NZ_BPFB01000003.1"/>
</dbReference>
<keyword evidence="17" id="KW-1185">Reference proteome</keyword>
<dbReference type="InterPro" id="IPR036890">
    <property type="entry name" value="HATPase_C_sf"/>
</dbReference>
<comment type="subcellular location">
    <subcellularLocation>
        <location evidence="2">Membrane</location>
    </subcellularLocation>
</comment>
<keyword evidence="12 13" id="KW-0472">Membrane</keyword>
<name>A0ABQ4P554_9GAMM</name>
<comment type="catalytic activity">
    <reaction evidence="1">
        <text>ATP + protein L-histidine = ADP + protein N-phospho-L-histidine.</text>
        <dbReference type="EC" id="2.7.13.3"/>
    </reaction>
</comment>
<keyword evidence="11" id="KW-0902">Two-component regulatory system</keyword>
<organism evidence="16 17">
    <name type="scientific">Shewanella algidipiscicola</name>
    <dbReference type="NCBI Taxonomy" id="614070"/>
    <lineage>
        <taxon>Bacteria</taxon>
        <taxon>Pseudomonadati</taxon>
        <taxon>Pseudomonadota</taxon>
        <taxon>Gammaproteobacteria</taxon>
        <taxon>Alteromonadales</taxon>
        <taxon>Shewanellaceae</taxon>
        <taxon>Shewanella</taxon>
    </lineage>
</organism>
<keyword evidence="4" id="KW-0597">Phosphoprotein</keyword>
<dbReference type="InterPro" id="IPR050428">
    <property type="entry name" value="TCS_sensor_his_kinase"/>
</dbReference>
<reference evidence="16 17" key="1">
    <citation type="submission" date="2021-05" db="EMBL/GenBank/DDBJ databases">
        <title>Molecular characterization for Shewanella algae harboring chromosomal blaOXA-55-like strains isolated from clinical and environment sample.</title>
        <authorList>
            <person name="Ohama Y."/>
            <person name="Aoki K."/>
            <person name="Harada S."/>
            <person name="Moriya K."/>
            <person name="Ishii Y."/>
            <person name="Tateda K."/>
        </authorList>
    </citation>
    <scope>NUCLEOTIDE SEQUENCE [LARGE SCALE GENOMIC DNA]</scope>
    <source>
        <strain evidence="16 17">LMG 23746</strain>
    </source>
</reference>
<dbReference type="InterPro" id="IPR005467">
    <property type="entry name" value="His_kinase_dom"/>
</dbReference>
<dbReference type="Gene3D" id="1.10.287.130">
    <property type="match status" value="1"/>
</dbReference>
<accession>A0ABQ4P554</accession>
<dbReference type="PANTHER" id="PTHR45436">
    <property type="entry name" value="SENSOR HISTIDINE KINASE YKOH"/>
    <property type="match status" value="1"/>
</dbReference>
<evidence type="ECO:0000259" key="14">
    <source>
        <dbReference type="PROSITE" id="PS50109"/>
    </source>
</evidence>
<evidence type="ECO:0000256" key="13">
    <source>
        <dbReference type="SAM" id="Phobius"/>
    </source>
</evidence>
<evidence type="ECO:0000256" key="1">
    <source>
        <dbReference type="ARBA" id="ARBA00000085"/>
    </source>
</evidence>
<dbReference type="InterPro" id="IPR058619">
    <property type="entry name" value="PhoQ/CarS-like_HATPase"/>
</dbReference>
<dbReference type="InterPro" id="IPR004358">
    <property type="entry name" value="Sig_transdc_His_kin-like_C"/>
</dbReference>
<dbReference type="CDD" id="cd16954">
    <property type="entry name" value="HATPase_PhoQ-like"/>
    <property type="match status" value="1"/>
</dbReference>
<dbReference type="Proteomes" id="UP000761574">
    <property type="component" value="Unassembled WGS sequence"/>
</dbReference>
<evidence type="ECO:0000256" key="9">
    <source>
        <dbReference type="ARBA" id="ARBA00022840"/>
    </source>
</evidence>
<evidence type="ECO:0000256" key="7">
    <source>
        <dbReference type="ARBA" id="ARBA00022741"/>
    </source>
</evidence>
<proteinExistence type="predicted"/>
<comment type="caution">
    <text evidence="16">The sequence shown here is derived from an EMBL/GenBank/DDBJ whole genome shotgun (WGS) entry which is preliminary data.</text>
</comment>
<evidence type="ECO:0000256" key="2">
    <source>
        <dbReference type="ARBA" id="ARBA00004370"/>
    </source>
</evidence>
<evidence type="ECO:0000256" key="5">
    <source>
        <dbReference type="ARBA" id="ARBA00022679"/>
    </source>
</evidence>
<dbReference type="Gene3D" id="3.30.565.10">
    <property type="entry name" value="Histidine kinase-like ATPase, C-terminal domain"/>
    <property type="match status" value="1"/>
</dbReference>
<dbReference type="GO" id="GO:0016301">
    <property type="term" value="F:kinase activity"/>
    <property type="evidence" value="ECO:0007669"/>
    <property type="project" value="UniProtKB-KW"/>
</dbReference>
<evidence type="ECO:0000256" key="4">
    <source>
        <dbReference type="ARBA" id="ARBA00022553"/>
    </source>
</evidence>
<evidence type="ECO:0000313" key="17">
    <source>
        <dbReference type="Proteomes" id="UP000761574"/>
    </source>
</evidence>
<evidence type="ECO:0000259" key="15">
    <source>
        <dbReference type="PROSITE" id="PS50885"/>
    </source>
</evidence>
<evidence type="ECO:0000256" key="6">
    <source>
        <dbReference type="ARBA" id="ARBA00022692"/>
    </source>
</evidence>
<keyword evidence="7" id="KW-0547">Nucleotide-binding</keyword>
<dbReference type="PROSITE" id="PS50885">
    <property type="entry name" value="HAMP"/>
    <property type="match status" value="1"/>
</dbReference>
<feature type="domain" description="Histidine kinase" evidence="14">
    <location>
        <begin position="311"/>
        <end position="506"/>
    </location>
</feature>
<dbReference type="InterPro" id="IPR003594">
    <property type="entry name" value="HATPase_dom"/>
</dbReference>
<keyword evidence="6 13" id="KW-0812">Transmembrane</keyword>
<keyword evidence="10 13" id="KW-1133">Transmembrane helix</keyword>
<dbReference type="PANTHER" id="PTHR45436:SF4">
    <property type="entry name" value="SENSOR PROTEIN PHOQ"/>
    <property type="match status" value="1"/>
</dbReference>
<dbReference type="Pfam" id="PF02518">
    <property type="entry name" value="HATPase_c"/>
    <property type="match status" value="1"/>
</dbReference>
<gene>
    <name evidence="16" type="ORF">TUM4630_04030</name>
</gene>
<evidence type="ECO:0000256" key="3">
    <source>
        <dbReference type="ARBA" id="ARBA00012438"/>
    </source>
</evidence>
<evidence type="ECO:0000256" key="10">
    <source>
        <dbReference type="ARBA" id="ARBA00022989"/>
    </source>
</evidence>
<evidence type="ECO:0000256" key="12">
    <source>
        <dbReference type="ARBA" id="ARBA00023136"/>
    </source>
</evidence>
<dbReference type="EMBL" id="BPFB01000003">
    <property type="protein sequence ID" value="GIU42617.1"/>
    <property type="molecule type" value="Genomic_DNA"/>
</dbReference>
<dbReference type="SUPFAM" id="SSF55874">
    <property type="entry name" value="ATPase domain of HSP90 chaperone/DNA topoisomerase II/histidine kinase"/>
    <property type="match status" value="1"/>
</dbReference>
<sequence length="506" mass="55921">MKSSKPNASPSIFNSLRIRLILSALLLIVLLLPSIGIALNNAFKQQVLSNTQDQLSAYLYSVLAVTEMEQGELFMPERLLENQFNVIGSGLYALISKQVLPQPQNNDISAPNISGLTSTQQHQNAQITPVTPTVQPSMVSTTQILWSSNSFLGQPLPTTLPYPNVGKGSFSEINLDGEPYLIYSFSVRFAPSSTTSNDELTAASNQLQAITVHIIKDFASISEQQQAFSQHLWSWLFILMLVVVAIQLAWLSWTLKPLARFKQELQAVQQGNSYQLTGQYPTELQAVAKQLNTLLSTEQHQRSRYRNALSDLAHSLKTPLAVIQSQKELSPTSIEQISHINRTISHQLKRAQSAAGNAWHLGIKVLEVSDKLLRTLSKIHPTIDIKYAKSPEPNCIFYGDQSDLTELLGNLLDNACKAAISQVRLSVVQQEATLRFIIEDDGKGISEQQRDAIFERGKRVDTYEQGHGIGLAIVRDLVDSYQGHLTISSSSHLGGACFEVSFNQAA</sequence>
<evidence type="ECO:0000256" key="8">
    <source>
        <dbReference type="ARBA" id="ARBA00022777"/>
    </source>
</evidence>
<keyword evidence="9" id="KW-0067">ATP-binding</keyword>
<feature type="transmembrane region" description="Helical" evidence="13">
    <location>
        <begin position="232"/>
        <end position="253"/>
    </location>
</feature>
<dbReference type="SMART" id="SM00387">
    <property type="entry name" value="HATPase_c"/>
    <property type="match status" value="1"/>
</dbReference>